<evidence type="ECO:0000259" key="3">
    <source>
        <dbReference type="Pfam" id="PF13511"/>
    </source>
</evidence>
<gene>
    <name evidence="4" type="ORF">ACFOX3_15235</name>
</gene>
<keyword evidence="2" id="KW-0812">Transmembrane</keyword>
<evidence type="ECO:0000313" key="4">
    <source>
        <dbReference type="EMBL" id="MFC4363667.1"/>
    </source>
</evidence>
<reference evidence="5" key="1">
    <citation type="journal article" date="2019" name="Int. J. Syst. Evol. Microbiol.">
        <title>The Global Catalogue of Microorganisms (GCM) 10K type strain sequencing project: providing services to taxonomists for standard genome sequencing and annotation.</title>
        <authorList>
            <consortium name="The Broad Institute Genomics Platform"/>
            <consortium name="The Broad Institute Genome Sequencing Center for Infectious Disease"/>
            <person name="Wu L."/>
            <person name="Ma J."/>
        </authorList>
    </citation>
    <scope>NUCLEOTIDE SEQUENCE [LARGE SCALE GENOMIC DNA]</scope>
    <source>
        <strain evidence="5">CECT 8570</strain>
    </source>
</reference>
<keyword evidence="1" id="KW-0175">Coiled coil</keyword>
<feature type="domain" description="DUF4124" evidence="3">
    <location>
        <begin position="92"/>
        <end position="133"/>
    </location>
</feature>
<keyword evidence="2" id="KW-0472">Membrane</keyword>
<comment type="caution">
    <text evidence="4">The sequence shown here is derived from an EMBL/GenBank/DDBJ whole genome shotgun (WGS) entry which is preliminary data.</text>
</comment>
<name>A0ABV8V6Z3_9GAMM</name>
<keyword evidence="5" id="KW-1185">Reference proteome</keyword>
<proteinExistence type="predicted"/>
<feature type="coiled-coil region" evidence="1">
    <location>
        <begin position="137"/>
        <end position="164"/>
    </location>
</feature>
<dbReference type="InterPro" id="IPR025392">
    <property type="entry name" value="DUF4124"/>
</dbReference>
<feature type="transmembrane region" description="Helical" evidence="2">
    <location>
        <begin position="6"/>
        <end position="25"/>
    </location>
</feature>
<evidence type="ECO:0000256" key="2">
    <source>
        <dbReference type="SAM" id="Phobius"/>
    </source>
</evidence>
<dbReference type="RefSeq" id="WP_290261637.1">
    <property type="nucleotide sequence ID" value="NZ_JAUFQG010000004.1"/>
</dbReference>
<organism evidence="4 5">
    <name type="scientific">Simiduia curdlanivorans</name>
    <dbReference type="NCBI Taxonomy" id="1492769"/>
    <lineage>
        <taxon>Bacteria</taxon>
        <taxon>Pseudomonadati</taxon>
        <taxon>Pseudomonadota</taxon>
        <taxon>Gammaproteobacteria</taxon>
        <taxon>Cellvibrionales</taxon>
        <taxon>Cellvibrionaceae</taxon>
        <taxon>Simiduia</taxon>
    </lineage>
</organism>
<evidence type="ECO:0000256" key="1">
    <source>
        <dbReference type="SAM" id="Coils"/>
    </source>
</evidence>
<accession>A0ABV8V6Z3</accession>
<dbReference type="Pfam" id="PF13511">
    <property type="entry name" value="DUF4124"/>
    <property type="match status" value="1"/>
</dbReference>
<sequence length="165" mass="18606">MAKWLLKSLISMVLIFCVSGYLLYVTTGQAPWTLLGHPTAGSFFYSLLPEINVDAAQQSMRQGLGKVERTVTQFVPSETWGEEQGTSMKPSTEVYRWVDDEGVTHFSETPPLDRESDKLELAPLANILPAQAPVDNSFERENTLQSLREDMERQEAEKARILNEL</sequence>
<protein>
    <submittedName>
        <fullName evidence="4">DUF4124 domain-containing protein</fullName>
    </submittedName>
</protein>
<keyword evidence="2" id="KW-1133">Transmembrane helix</keyword>
<dbReference type="EMBL" id="JBHSCX010000020">
    <property type="protein sequence ID" value="MFC4363667.1"/>
    <property type="molecule type" value="Genomic_DNA"/>
</dbReference>
<dbReference type="Proteomes" id="UP001595840">
    <property type="component" value="Unassembled WGS sequence"/>
</dbReference>
<evidence type="ECO:0000313" key="5">
    <source>
        <dbReference type="Proteomes" id="UP001595840"/>
    </source>
</evidence>